<dbReference type="SUPFAM" id="SSF103481">
    <property type="entry name" value="Multidrug resistance efflux transporter EmrE"/>
    <property type="match status" value="1"/>
</dbReference>
<feature type="transmembrane region" description="Helical" evidence="5">
    <location>
        <begin position="400"/>
        <end position="416"/>
    </location>
</feature>
<evidence type="ECO:0000256" key="3">
    <source>
        <dbReference type="ARBA" id="ARBA00022989"/>
    </source>
</evidence>
<feature type="transmembrane region" description="Helical" evidence="5">
    <location>
        <begin position="45"/>
        <end position="67"/>
    </location>
</feature>
<evidence type="ECO:0000256" key="4">
    <source>
        <dbReference type="ARBA" id="ARBA00023136"/>
    </source>
</evidence>
<feature type="transmembrane region" description="Helical" evidence="5">
    <location>
        <begin position="6"/>
        <end position="25"/>
    </location>
</feature>
<evidence type="ECO:0000256" key="2">
    <source>
        <dbReference type="ARBA" id="ARBA00022692"/>
    </source>
</evidence>
<reference evidence="7 8" key="1">
    <citation type="journal article" date="2014" name="Mol. Plant">
        <title>Chromosome Scale Genome Assembly and Transcriptome Profiling of Nannochloropsis gaditana in Nitrogen Depletion.</title>
        <authorList>
            <person name="Corteggiani Carpinelli E."/>
            <person name="Telatin A."/>
            <person name="Vitulo N."/>
            <person name="Forcato C."/>
            <person name="D'Angelo M."/>
            <person name="Schiavon R."/>
            <person name="Vezzi A."/>
            <person name="Giacometti G.M."/>
            <person name="Morosinotto T."/>
            <person name="Valle G."/>
        </authorList>
    </citation>
    <scope>NUCLEOTIDE SEQUENCE [LARGE SCALE GENOMIC DNA]</scope>
    <source>
        <strain evidence="7 8">B-31</strain>
    </source>
</reference>
<keyword evidence="2 5" id="KW-0812">Transmembrane</keyword>
<feature type="transmembrane region" description="Helical" evidence="5">
    <location>
        <begin position="306"/>
        <end position="327"/>
    </location>
</feature>
<dbReference type="Pfam" id="PF03151">
    <property type="entry name" value="TPT"/>
    <property type="match status" value="2"/>
</dbReference>
<keyword evidence="3 5" id="KW-1133">Transmembrane helix</keyword>
<name>W7TSN0_9STRA</name>
<evidence type="ECO:0000256" key="1">
    <source>
        <dbReference type="ARBA" id="ARBA00004141"/>
    </source>
</evidence>
<accession>W7TSN0</accession>
<comment type="caution">
    <text evidence="7">The sequence shown here is derived from an EMBL/GenBank/DDBJ whole genome shotgun (WGS) entry which is preliminary data.</text>
</comment>
<organism evidence="7 8">
    <name type="scientific">Nannochloropsis gaditana</name>
    <dbReference type="NCBI Taxonomy" id="72520"/>
    <lineage>
        <taxon>Eukaryota</taxon>
        <taxon>Sar</taxon>
        <taxon>Stramenopiles</taxon>
        <taxon>Ochrophyta</taxon>
        <taxon>Eustigmatophyceae</taxon>
        <taxon>Eustigmatales</taxon>
        <taxon>Monodopsidaceae</taxon>
        <taxon>Nannochloropsis</taxon>
    </lineage>
</organism>
<feature type="transmembrane region" description="Helical" evidence="5">
    <location>
        <begin position="137"/>
        <end position="160"/>
    </location>
</feature>
<dbReference type="InterPro" id="IPR050186">
    <property type="entry name" value="TPT_transporter"/>
</dbReference>
<keyword evidence="8" id="KW-1185">Reference proteome</keyword>
<protein>
    <submittedName>
        <fullName evidence="7">Solute carrier family 35 member c2</fullName>
    </submittedName>
</protein>
<feature type="domain" description="Sugar phosphate transporter" evidence="6">
    <location>
        <begin position="45"/>
        <end position="220"/>
    </location>
</feature>
<evidence type="ECO:0000313" key="7">
    <source>
        <dbReference type="EMBL" id="EWM29182.1"/>
    </source>
</evidence>
<feature type="transmembrane region" description="Helical" evidence="5">
    <location>
        <begin position="373"/>
        <end position="394"/>
    </location>
</feature>
<evidence type="ECO:0000313" key="8">
    <source>
        <dbReference type="Proteomes" id="UP000019335"/>
    </source>
</evidence>
<dbReference type="InterPro" id="IPR004853">
    <property type="entry name" value="Sugar_P_trans_dom"/>
</dbReference>
<feature type="transmembrane region" description="Helical" evidence="5">
    <location>
        <begin position="167"/>
        <end position="188"/>
    </location>
</feature>
<evidence type="ECO:0000259" key="6">
    <source>
        <dbReference type="Pfam" id="PF03151"/>
    </source>
</evidence>
<dbReference type="GO" id="GO:0016020">
    <property type="term" value="C:membrane"/>
    <property type="evidence" value="ECO:0007669"/>
    <property type="project" value="UniProtKB-SubCell"/>
</dbReference>
<feature type="transmembrane region" description="Helical" evidence="5">
    <location>
        <begin position="73"/>
        <end position="92"/>
    </location>
</feature>
<feature type="transmembrane region" description="Helical" evidence="5">
    <location>
        <begin position="194"/>
        <end position="213"/>
    </location>
</feature>
<dbReference type="AlphaFoldDB" id="W7TSN0"/>
<feature type="transmembrane region" description="Helical" evidence="5">
    <location>
        <begin position="113"/>
        <end position="131"/>
    </location>
</feature>
<dbReference type="Proteomes" id="UP000019335">
    <property type="component" value="Chromosome 3"/>
</dbReference>
<feature type="domain" description="Sugar phosphate transporter" evidence="6">
    <location>
        <begin position="303"/>
        <end position="416"/>
    </location>
</feature>
<dbReference type="PANTHER" id="PTHR11132">
    <property type="entry name" value="SOLUTE CARRIER FAMILY 35"/>
    <property type="match status" value="1"/>
</dbReference>
<keyword evidence="4 5" id="KW-0472">Membrane</keyword>
<comment type="subcellular location">
    <subcellularLocation>
        <location evidence="1">Membrane</location>
        <topology evidence="1">Multi-pass membrane protein</topology>
    </subcellularLocation>
</comment>
<proteinExistence type="predicted"/>
<evidence type="ECO:0000256" key="5">
    <source>
        <dbReference type="SAM" id="Phobius"/>
    </source>
</evidence>
<dbReference type="InterPro" id="IPR037185">
    <property type="entry name" value="EmrE-like"/>
</dbReference>
<sequence length="494" mass="54480">MPALPLELLIPAGLSFVLLLAAEALQRLVRIESHPWHPFLNYARICKYVLSWYMISIGFTLCNKWIFRYWRGSGFPYPLLVTSVHMITKVFLTRLVDRCRRAEHRVRPLPWSLYWKGPVSIGICTGLDISFSNLSFLFISVTFYTILKSGAILWILVWAVIMRLEPLTWEIVSICAAVSFGVGLASYGETAFNSAGFVLVTLACASSGLRWALTQLMLEGELNGRDDSMYRSALIGQLSSGRSDVDGTGGNADSDCNIQGRSDPRDCGRHRCNTARDPPLVDHAHTPVNGSEAHSVSVQHPQAFEILYHLTPASAIICVAAFLVVEWKSCVQSHVFKDLALLFQLLAILLVGGLISFLLVLTEVKLVKISSSLTMSMFGALKEVITVAISMVVFHDDVSLLNVFGLFVAILGAICYKRYKEKVSSAGSSNVAFGRNHGGREQLQRCSACLPTTSRASSIEDDSSEDGEEILQAVGGRGMDREMEMFNFNHAELA</sequence>
<dbReference type="EMBL" id="AZIL01000177">
    <property type="protein sequence ID" value="EWM29182.1"/>
    <property type="molecule type" value="Genomic_DNA"/>
</dbReference>
<feature type="transmembrane region" description="Helical" evidence="5">
    <location>
        <begin position="339"/>
        <end position="361"/>
    </location>
</feature>
<gene>
    <name evidence="7" type="ORF">Naga_100007g104</name>
</gene>
<dbReference type="OrthoDB" id="6418713at2759"/>